<protein>
    <submittedName>
        <fullName evidence="1">Uncharacterized protein</fullName>
    </submittedName>
</protein>
<organism evidence="1 2">
    <name type="scientific">Nostoc cf. commune SO-36</name>
    <dbReference type="NCBI Taxonomy" id="449208"/>
    <lineage>
        <taxon>Bacteria</taxon>
        <taxon>Bacillati</taxon>
        <taxon>Cyanobacteriota</taxon>
        <taxon>Cyanophyceae</taxon>
        <taxon>Nostocales</taxon>
        <taxon>Nostocaceae</taxon>
        <taxon>Nostoc</taxon>
    </lineage>
</organism>
<reference evidence="1" key="1">
    <citation type="submission" date="2022-04" db="EMBL/GenBank/DDBJ databases">
        <title>Complete genome sequence of a cyanobacterium, Nostoc sp. SO-36, isolated in Antarctica.</title>
        <authorList>
            <person name="Kanesaki Y."/>
            <person name="Effendi D."/>
            <person name="Sakamoto T."/>
            <person name="Ohtani S."/>
            <person name="Awai K."/>
        </authorList>
    </citation>
    <scope>NUCLEOTIDE SEQUENCE</scope>
    <source>
        <strain evidence="1">SO-36</strain>
    </source>
</reference>
<proteinExistence type="predicted"/>
<name>A0ABM7YZK8_NOSCO</name>
<dbReference type="Proteomes" id="UP001055453">
    <property type="component" value="Chromosome"/>
</dbReference>
<dbReference type="EMBL" id="AP025732">
    <property type="protein sequence ID" value="BDI16140.1"/>
    <property type="molecule type" value="Genomic_DNA"/>
</dbReference>
<keyword evidence="2" id="KW-1185">Reference proteome</keyword>
<gene>
    <name evidence="1" type="ORF">ANSO36C_19420</name>
</gene>
<evidence type="ECO:0000313" key="1">
    <source>
        <dbReference type="EMBL" id="BDI16140.1"/>
    </source>
</evidence>
<accession>A0ABM7YZK8</accession>
<evidence type="ECO:0000313" key="2">
    <source>
        <dbReference type="Proteomes" id="UP001055453"/>
    </source>
</evidence>
<dbReference type="RefSeq" id="WP_251959349.1">
    <property type="nucleotide sequence ID" value="NZ_AP025732.1"/>
</dbReference>
<sequence>MKSQTSQQAVIESETLERVEEKIQQEIMEILKISNFRTLLEENGISKDRVLKIKLECHIELAPIPSTGAVDNKQPQGFLPAGLGPVVLKLQCCEDWQGNCIKC</sequence>